<dbReference type="Proteomes" id="UP001519288">
    <property type="component" value="Unassembled WGS sequence"/>
</dbReference>
<protein>
    <submittedName>
        <fullName evidence="4">DNA processing protein</fullName>
    </submittedName>
</protein>
<dbReference type="EMBL" id="JAGGLD010000003">
    <property type="protein sequence ID" value="MBP2001130.1"/>
    <property type="molecule type" value="Genomic_DNA"/>
</dbReference>
<dbReference type="InterPro" id="IPR041614">
    <property type="entry name" value="DprA_WH"/>
</dbReference>
<dbReference type="Gene3D" id="3.40.50.450">
    <property type="match status" value="1"/>
</dbReference>
<dbReference type="InterPro" id="IPR057666">
    <property type="entry name" value="DrpA_SLOG"/>
</dbReference>
<gene>
    <name evidence="4" type="ORF">J2Z69_002173</name>
</gene>
<dbReference type="InterPro" id="IPR036388">
    <property type="entry name" value="WH-like_DNA-bd_sf"/>
</dbReference>
<dbReference type="Pfam" id="PF02481">
    <property type="entry name" value="DNA_processg_A"/>
    <property type="match status" value="1"/>
</dbReference>
<dbReference type="RefSeq" id="WP_209861958.1">
    <property type="nucleotide sequence ID" value="NZ_JAGGLD010000003.1"/>
</dbReference>
<evidence type="ECO:0000259" key="2">
    <source>
        <dbReference type="Pfam" id="PF02481"/>
    </source>
</evidence>
<comment type="similarity">
    <text evidence="1">Belongs to the DprA/Smf family.</text>
</comment>
<dbReference type="Pfam" id="PF17782">
    <property type="entry name" value="WHD_DprA"/>
    <property type="match status" value="1"/>
</dbReference>
<dbReference type="PANTHER" id="PTHR43022:SF1">
    <property type="entry name" value="PROTEIN SMF"/>
    <property type="match status" value="1"/>
</dbReference>
<evidence type="ECO:0000256" key="1">
    <source>
        <dbReference type="ARBA" id="ARBA00006525"/>
    </source>
</evidence>
<accession>A0ABS4JJ38</accession>
<evidence type="ECO:0000313" key="5">
    <source>
        <dbReference type="Proteomes" id="UP001519288"/>
    </source>
</evidence>
<dbReference type="NCBIfam" id="TIGR00732">
    <property type="entry name" value="dprA"/>
    <property type="match status" value="1"/>
</dbReference>
<dbReference type="SUPFAM" id="SSF102405">
    <property type="entry name" value="MCP/YpsA-like"/>
    <property type="match status" value="1"/>
</dbReference>
<organism evidence="4 5">
    <name type="scientific">Paenibacillus shirakamiensis</name>
    <dbReference type="NCBI Taxonomy" id="1265935"/>
    <lineage>
        <taxon>Bacteria</taxon>
        <taxon>Bacillati</taxon>
        <taxon>Bacillota</taxon>
        <taxon>Bacilli</taxon>
        <taxon>Bacillales</taxon>
        <taxon>Paenibacillaceae</taxon>
        <taxon>Paenibacillus</taxon>
    </lineage>
</organism>
<feature type="domain" description="DprA winged helix" evidence="3">
    <location>
        <begin position="299"/>
        <end position="355"/>
    </location>
</feature>
<evidence type="ECO:0000313" key="4">
    <source>
        <dbReference type="EMBL" id="MBP2001130.1"/>
    </source>
</evidence>
<reference evidence="4 5" key="1">
    <citation type="submission" date="2021-03" db="EMBL/GenBank/DDBJ databases">
        <title>Genomic Encyclopedia of Type Strains, Phase IV (KMG-IV): sequencing the most valuable type-strain genomes for metagenomic binning, comparative biology and taxonomic classification.</title>
        <authorList>
            <person name="Goeker M."/>
        </authorList>
    </citation>
    <scope>NUCLEOTIDE SEQUENCE [LARGE SCALE GENOMIC DNA]</scope>
    <source>
        <strain evidence="4 5">DSM 26806</strain>
    </source>
</reference>
<sequence>MDRRQILIGLHESPGMGWKSVERIIHSGEIEHALDFKMSDWVEKGLSETQASRMATHFTESWIQERAELHQSKGIHILTIDDENYPTLMKESIKPAWVLYAKGKLELLSSMSIAMVGTRIPTAYGKKVASLLTEDLCARGVTVVSGMARGIDGVCHEAALGCQGQTIAVMGTAIDMPYPSEHHGLYKRIAKDGLIVSEYPSGTASHPGLFPQRNRIIAGLTRGTVVVEADLRSGSLITADAAMESNRDVFAVPGQITSPKSVGTLGLIRQGAKLITSAQDILDEYNQADYLCFEERNSTKKQPELTEQEKHIYHMLEQGSIHFDGLISRTAWDFGLLHSVLLSLIIKKQVVQLPGSLYKLI</sequence>
<dbReference type="Gene3D" id="1.10.10.10">
    <property type="entry name" value="Winged helix-like DNA-binding domain superfamily/Winged helix DNA-binding domain"/>
    <property type="match status" value="1"/>
</dbReference>
<feature type="domain" description="Smf/DprA SLOG" evidence="2">
    <location>
        <begin position="77"/>
        <end position="285"/>
    </location>
</feature>
<comment type="caution">
    <text evidence="4">The sequence shown here is derived from an EMBL/GenBank/DDBJ whole genome shotgun (WGS) entry which is preliminary data.</text>
</comment>
<dbReference type="InterPro" id="IPR003488">
    <property type="entry name" value="DprA"/>
</dbReference>
<dbReference type="PANTHER" id="PTHR43022">
    <property type="entry name" value="PROTEIN SMF"/>
    <property type="match status" value="1"/>
</dbReference>
<name>A0ABS4JJ38_9BACL</name>
<evidence type="ECO:0000259" key="3">
    <source>
        <dbReference type="Pfam" id="PF17782"/>
    </source>
</evidence>
<proteinExistence type="inferred from homology"/>
<keyword evidence="5" id="KW-1185">Reference proteome</keyword>